<name>A0A7J7NB85_9MAGN</name>
<evidence type="ECO:0000256" key="1">
    <source>
        <dbReference type="SAM" id="Phobius"/>
    </source>
</evidence>
<keyword evidence="3" id="KW-1185">Reference proteome</keyword>
<accession>A0A7J7NB85</accession>
<evidence type="ECO:0000313" key="3">
    <source>
        <dbReference type="Proteomes" id="UP000541444"/>
    </source>
</evidence>
<dbReference type="Proteomes" id="UP000541444">
    <property type="component" value="Unassembled WGS sequence"/>
</dbReference>
<organism evidence="2 3">
    <name type="scientific">Kingdonia uniflora</name>
    <dbReference type="NCBI Taxonomy" id="39325"/>
    <lineage>
        <taxon>Eukaryota</taxon>
        <taxon>Viridiplantae</taxon>
        <taxon>Streptophyta</taxon>
        <taxon>Embryophyta</taxon>
        <taxon>Tracheophyta</taxon>
        <taxon>Spermatophyta</taxon>
        <taxon>Magnoliopsida</taxon>
        <taxon>Ranunculales</taxon>
        <taxon>Circaeasteraceae</taxon>
        <taxon>Kingdonia</taxon>
    </lineage>
</organism>
<keyword evidence="1" id="KW-0472">Membrane</keyword>
<gene>
    <name evidence="2" type="ORF">GIB67_029197</name>
</gene>
<keyword evidence="1" id="KW-1133">Transmembrane helix</keyword>
<keyword evidence="1" id="KW-0812">Transmembrane</keyword>
<sequence length="89" mass="10522">IFFLSVHFIRKDSFCLPVSFRIHSNTSHICILFLTSLFYLFRINLFLSDKFLAEKIPFWELRHFGGREAVVMVFLLWKALVGLAVLVVW</sequence>
<protein>
    <submittedName>
        <fullName evidence="2">Uncharacterized protein</fullName>
    </submittedName>
</protein>
<reference evidence="2 3" key="1">
    <citation type="journal article" date="2020" name="IScience">
        <title>Genome Sequencing of the Endangered Kingdonia uniflora (Circaeasteraceae, Ranunculales) Reveals Potential Mechanisms of Evolutionary Specialization.</title>
        <authorList>
            <person name="Sun Y."/>
            <person name="Deng T."/>
            <person name="Zhang A."/>
            <person name="Moore M.J."/>
            <person name="Landis J.B."/>
            <person name="Lin N."/>
            <person name="Zhang H."/>
            <person name="Zhang X."/>
            <person name="Huang J."/>
            <person name="Zhang X."/>
            <person name="Sun H."/>
            <person name="Wang H."/>
        </authorList>
    </citation>
    <scope>NUCLEOTIDE SEQUENCE [LARGE SCALE GENOMIC DNA]</scope>
    <source>
        <strain evidence="2">TB1705</strain>
        <tissue evidence="2">Leaf</tissue>
    </source>
</reference>
<feature type="transmembrane region" description="Helical" evidence="1">
    <location>
        <begin position="69"/>
        <end position="88"/>
    </location>
</feature>
<feature type="transmembrane region" description="Helical" evidence="1">
    <location>
        <begin position="26"/>
        <end position="48"/>
    </location>
</feature>
<dbReference type="AlphaFoldDB" id="A0A7J7NB85"/>
<dbReference type="EMBL" id="JACGCM010000933">
    <property type="protein sequence ID" value="KAF6164314.1"/>
    <property type="molecule type" value="Genomic_DNA"/>
</dbReference>
<feature type="non-terminal residue" evidence="2">
    <location>
        <position position="89"/>
    </location>
</feature>
<proteinExistence type="predicted"/>
<evidence type="ECO:0000313" key="2">
    <source>
        <dbReference type="EMBL" id="KAF6164314.1"/>
    </source>
</evidence>
<comment type="caution">
    <text evidence="2">The sequence shown here is derived from an EMBL/GenBank/DDBJ whole genome shotgun (WGS) entry which is preliminary data.</text>
</comment>